<evidence type="ECO:0000259" key="1">
    <source>
        <dbReference type="Pfam" id="PF08484"/>
    </source>
</evidence>
<name>A0A6C0K3F0_9ZZZZ</name>
<protein>
    <recommendedName>
        <fullName evidence="1">C-methyltransferase domain-containing protein</fullName>
    </recommendedName>
</protein>
<dbReference type="Gene3D" id="3.40.50.150">
    <property type="entry name" value="Vaccinia Virus protein VP39"/>
    <property type="match status" value="1"/>
</dbReference>
<dbReference type="InterPro" id="IPR013691">
    <property type="entry name" value="MeTrfase_14"/>
</dbReference>
<reference evidence="2" key="1">
    <citation type="journal article" date="2020" name="Nature">
        <title>Giant virus diversity and host interactions through global metagenomics.</title>
        <authorList>
            <person name="Schulz F."/>
            <person name="Roux S."/>
            <person name="Paez-Espino D."/>
            <person name="Jungbluth S."/>
            <person name="Walsh D.A."/>
            <person name="Denef V.J."/>
            <person name="McMahon K.D."/>
            <person name="Konstantinidis K.T."/>
            <person name="Eloe-Fadrosh E.A."/>
            <person name="Kyrpides N.C."/>
            <person name="Woyke T."/>
        </authorList>
    </citation>
    <scope>NUCLEOTIDE SEQUENCE</scope>
    <source>
        <strain evidence="2">GVMAG-S-1101169-75</strain>
    </source>
</reference>
<feature type="domain" description="C-methyltransferase" evidence="1">
    <location>
        <begin position="237"/>
        <end position="326"/>
    </location>
</feature>
<dbReference type="AlphaFoldDB" id="A0A6C0K3F0"/>
<dbReference type="Pfam" id="PF08484">
    <property type="entry name" value="Methyltransf_14"/>
    <property type="match status" value="1"/>
</dbReference>
<dbReference type="InterPro" id="IPR029063">
    <property type="entry name" value="SAM-dependent_MTases_sf"/>
</dbReference>
<sequence length="349" mass="40574">MPIKLSCTTNPNINDKSGLSFAQCSYCYTIQLDEMIPLSILYSESHNYTSVGKVWENYFNLFCMSIQDIVNNKNVLEIGDPSAKIATKLNNYNKWYIIEPNKNNNIILKNNIEFIEGFFDNNFHTDKKIDVIIHSHLFEHTYDPNNFLKKCNDVLVDNGEMFFGVPNMEYIATQEISPFLGVFFEHTIFLNKDNIRHLLRANGFDIIDIIDYENHSILFHARKNTTSLYGETIIHNFYDSFFITLNKYNEFVNTCNEIIKGADKKVYLFGASYNTQFLLALGLHEEKIDGILDNSTDKQNKYLYGYDLKIYSPEIIMNNDSIVILKNGYYCDEIKKQLLCINPNTIIIE</sequence>
<evidence type="ECO:0000313" key="2">
    <source>
        <dbReference type="EMBL" id="QHU11606.1"/>
    </source>
</evidence>
<accession>A0A6C0K3F0</accession>
<dbReference type="Pfam" id="PF13489">
    <property type="entry name" value="Methyltransf_23"/>
    <property type="match status" value="1"/>
</dbReference>
<dbReference type="Gene3D" id="3.40.50.720">
    <property type="entry name" value="NAD(P)-binding Rossmann-like Domain"/>
    <property type="match status" value="1"/>
</dbReference>
<dbReference type="EMBL" id="MN740786">
    <property type="protein sequence ID" value="QHU11606.1"/>
    <property type="molecule type" value="Genomic_DNA"/>
</dbReference>
<organism evidence="2">
    <name type="scientific">viral metagenome</name>
    <dbReference type="NCBI Taxonomy" id="1070528"/>
    <lineage>
        <taxon>unclassified sequences</taxon>
        <taxon>metagenomes</taxon>
        <taxon>organismal metagenomes</taxon>
    </lineage>
</organism>
<dbReference type="SUPFAM" id="SSF53335">
    <property type="entry name" value="S-adenosyl-L-methionine-dependent methyltransferases"/>
    <property type="match status" value="1"/>
</dbReference>
<proteinExistence type="predicted"/>